<sequence>MFSRIKAIFGGSKIKDEHEKAHEFVDYSKTATLGIDIGKRITVEYPVLDLYDNIEFSLGSSLKKVTGISRNKDGSNHSLRAYTEDEYFLQVDYFGEDSLENLQQIMLMGYQLDDGDHFRVYTDEELDSYSEEQMEDIAKDLEKAQKWKKVIDFAEEFEFRGNTYYRENEVTIGGQEVVELLGDEVNALENNFSIFSRKIAEEIYEVLIINAEQGLIVNDGNVIVGQEDTVTVSIALGLAVSHSNIKVNHHTGA</sequence>
<reference evidence="1" key="1">
    <citation type="submission" date="2023-06" db="EMBL/GenBank/DDBJ databases">
        <title>Genomic Diversity of Vibrio spp. and Metagenomic Analysis of Pathogens in Florida Gulf Coastal Waters Following Hurricane Ian.</title>
        <authorList>
            <person name="Brumfield K.D."/>
        </authorList>
    </citation>
    <scope>NUCLEOTIDE SEQUENCE</scope>
    <source>
        <strain evidence="1">WBS2B-138</strain>
    </source>
</reference>
<dbReference type="Proteomes" id="UP001253193">
    <property type="component" value="Unassembled WGS sequence"/>
</dbReference>
<dbReference type="EMBL" id="JAUHGG010000003">
    <property type="protein sequence ID" value="MDS1821460.1"/>
    <property type="molecule type" value="Genomic_DNA"/>
</dbReference>
<gene>
    <name evidence="1" type="ORF">QX249_12380</name>
</gene>
<accession>A0AAW8Q2E3</accession>
<proteinExistence type="predicted"/>
<protein>
    <submittedName>
        <fullName evidence="1">DUF2491 family protein</fullName>
    </submittedName>
</protein>
<evidence type="ECO:0000313" key="1">
    <source>
        <dbReference type="EMBL" id="MDS1821460.1"/>
    </source>
</evidence>
<dbReference type="AlphaFoldDB" id="A0AAW8Q2E3"/>
<evidence type="ECO:0000313" key="2">
    <source>
        <dbReference type="Proteomes" id="UP001253193"/>
    </source>
</evidence>
<dbReference type="InterPro" id="IPR019621">
    <property type="entry name" value="DUF2491"/>
</dbReference>
<name>A0AAW8Q2E3_VIBPH</name>
<comment type="caution">
    <text evidence="1">The sequence shown here is derived from an EMBL/GenBank/DDBJ whole genome shotgun (WGS) entry which is preliminary data.</text>
</comment>
<organism evidence="1 2">
    <name type="scientific">Vibrio parahaemolyticus</name>
    <dbReference type="NCBI Taxonomy" id="670"/>
    <lineage>
        <taxon>Bacteria</taxon>
        <taxon>Pseudomonadati</taxon>
        <taxon>Pseudomonadota</taxon>
        <taxon>Gammaproteobacteria</taxon>
        <taxon>Vibrionales</taxon>
        <taxon>Vibrionaceae</taxon>
        <taxon>Vibrio</taxon>
    </lineage>
</organism>
<dbReference type="RefSeq" id="WP_311020351.1">
    <property type="nucleotide sequence ID" value="NZ_JAUHGG010000003.1"/>
</dbReference>
<dbReference type="Pfam" id="PF10679">
    <property type="entry name" value="DUF2491"/>
    <property type="match status" value="1"/>
</dbReference>